<dbReference type="GO" id="GO:0005524">
    <property type="term" value="F:ATP binding"/>
    <property type="evidence" value="ECO:0007669"/>
    <property type="project" value="UniProtKB-KW"/>
</dbReference>
<evidence type="ECO:0000256" key="4">
    <source>
        <dbReference type="ARBA" id="ARBA00022840"/>
    </source>
</evidence>
<accession>A0A9W7XHB3</accession>
<proteinExistence type="inferred from homology"/>
<keyword evidence="2" id="KW-0436">Ligase</keyword>
<evidence type="ECO:0000256" key="1">
    <source>
        <dbReference type="ARBA" id="ARBA00008276"/>
    </source>
</evidence>
<comment type="similarity">
    <text evidence="1">Belongs to the folylpolyglutamate synthase family.</text>
</comment>
<feature type="compositionally biased region" description="Polar residues" evidence="5">
    <location>
        <begin position="615"/>
        <end position="626"/>
    </location>
</feature>
<keyword evidence="7" id="KW-1185">Reference proteome</keyword>
<feature type="region of interest" description="Disordered" evidence="5">
    <location>
        <begin position="15"/>
        <end position="35"/>
    </location>
</feature>
<feature type="region of interest" description="Disordered" evidence="5">
    <location>
        <begin position="594"/>
        <end position="626"/>
    </location>
</feature>
<dbReference type="InterPro" id="IPR001645">
    <property type="entry name" value="Folylpolyglutamate_synth"/>
</dbReference>
<dbReference type="PANTHER" id="PTHR11136">
    <property type="entry name" value="FOLYLPOLYGLUTAMATE SYNTHASE-RELATED"/>
    <property type="match status" value="1"/>
</dbReference>
<comment type="caution">
    <text evidence="6">The sequence shown here is derived from an EMBL/GenBank/DDBJ whole genome shotgun (WGS) entry which is preliminary data.</text>
</comment>
<evidence type="ECO:0000313" key="7">
    <source>
        <dbReference type="Proteomes" id="UP001145021"/>
    </source>
</evidence>
<dbReference type="Gene3D" id="3.40.1190.10">
    <property type="entry name" value="Mur-like, catalytic domain"/>
    <property type="match status" value="1"/>
</dbReference>
<name>A0A9W7XHB3_9FUNG</name>
<dbReference type="InterPro" id="IPR036565">
    <property type="entry name" value="Mur-like_cat_sf"/>
</dbReference>
<protein>
    <submittedName>
        <fullName evidence="6">Uncharacterized protein</fullName>
    </submittedName>
</protein>
<reference evidence="6" key="1">
    <citation type="submission" date="2022-07" db="EMBL/GenBank/DDBJ databases">
        <title>Phylogenomic reconstructions and comparative analyses of Kickxellomycotina fungi.</title>
        <authorList>
            <person name="Reynolds N.K."/>
            <person name="Stajich J.E."/>
            <person name="Barry K."/>
            <person name="Grigoriev I.V."/>
            <person name="Crous P."/>
            <person name="Smith M.E."/>
        </authorList>
    </citation>
    <scope>NUCLEOTIDE SEQUENCE</scope>
    <source>
        <strain evidence="6">NBRC 105413</strain>
    </source>
</reference>
<dbReference type="GO" id="GO:0005739">
    <property type="term" value="C:mitochondrion"/>
    <property type="evidence" value="ECO:0007669"/>
    <property type="project" value="TreeGrafter"/>
</dbReference>
<keyword evidence="4" id="KW-0067">ATP-binding</keyword>
<sequence>MAHIDTTTVRTRLPRLPLSGIPGISRTGSHQLPSHRYYPSQQLHYSQQQKQQAQTQTPHTATALGFSFSSNLSQDGEKPMLAPSKERCVAFVYGAAHGSTMVYLESMLAQLSAKCSESGWSYGVLLSDHTLTPRDRILVNGKPVASALFEKCTHECRQGIDDKSARISPRNASVRERQNAILVNIALRVFSSQNVSLIAVAVPDSSTGNSSSSQTASRPEQRAGADDGDESTDDASCYVEKMVVAMHGSRSIICGVEALPAYAGSLPDRWRRSLVYLMQKRVHLVSSLQPKPVRLQLLSLAKTHGLTVDLAQPLSSLPATRDVQLGLSGAGQPESAALALALCQTWAHQSGILRQRALAQGVGEYTAAMALSPLRQQSKIAMPTSPLLTQMQPGMRDTPQWMLRGLSGARCTGLFDSMPAEPGSRANWHFSWAETPADFARTGEWFRSLCQQKSTKNPRFLLIHLPESFITTVNHQRSANGQQIASDYRDMLRSLYLPLRDVQWACCVFAAGILNELNVMESSVPPVLSQYVLREHWSQLSGQPTDQILIAPSLASAFRLIASASTTRLHLATETSLPLADSTMPKVMSPGVGSRSAYFEPPSTPRQAQAGFLQPSPSSSNIFSLTTRPQRALSKASVLKNATSMDNLRESRRKFSLGLNGLGNESTASLPLRTPKTAAAQSLAAVPMTAPMAAGGQTPAPKVDILVTGAKSFVHSTIIFAKKQAITL</sequence>
<evidence type="ECO:0000313" key="6">
    <source>
        <dbReference type="EMBL" id="KAJ1642523.1"/>
    </source>
</evidence>
<dbReference type="PANTHER" id="PTHR11136:SF5">
    <property type="entry name" value="FOLYLPOLYGLUTAMATE SYNTHASE, MITOCHONDRIAL"/>
    <property type="match status" value="1"/>
</dbReference>
<feature type="compositionally biased region" description="Low complexity" evidence="5">
    <location>
        <begin position="205"/>
        <end position="217"/>
    </location>
</feature>
<keyword evidence="3" id="KW-0547">Nucleotide-binding</keyword>
<dbReference type="AlphaFoldDB" id="A0A9W7XHB3"/>
<evidence type="ECO:0000256" key="2">
    <source>
        <dbReference type="ARBA" id="ARBA00022598"/>
    </source>
</evidence>
<gene>
    <name evidence="6" type="ORF">LPJ64_005642</name>
</gene>
<feature type="region of interest" description="Disordered" evidence="5">
    <location>
        <begin position="203"/>
        <end position="233"/>
    </location>
</feature>
<evidence type="ECO:0000256" key="3">
    <source>
        <dbReference type="ARBA" id="ARBA00022741"/>
    </source>
</evidence>
<dbReference type="GO" id="GO:0005829">
    <property type="term" value="C:cytosol"/>
    <property type="evidence" value="ECO:0007669"/>
    <property type="project" value="TreeGrafter"/>
</dbReference>
<dbReference type="GO" id="GO:0004326">
    <property type="term" value="F:tetrahydrofolylpolyglutamate synthase activity"/>
    <property type="evidence" value="ECO:0007669"/>
    <property type="project" value="InterPro"/>
</dbReference>
<organism evidence="6 7">
    <name type="scientific">Coemansia asiatica</name>
    <dbReference type="NCBI Taxonomy" id="1052880"/>
    <lineage>
        <taxon>Eukaryota</taxon>
        <taxon>Fungi</taxon>
        <taxon>Fungi incertae sedis</taxon>
        <taxon>Zoopagomycota</taxon>
        <taxon>Kickxellomycotina</taxon>
        <taxon>Kickxellomycetes</taxon>
        <taxon>Kickxellales</taxon>
        <taxon>Kickxellaceae</taxon>
        <taxon>Coemansia</taxon>
    </lineage>
</organism>
<dbReference type="EMBL" id="JANBOH010000385">
    <property type="protein sequence ID" value="KAJ1642523.1"/>
    <property type="molecule type" value="Genomic_DNA"/>
</dbReference>
<dbReference type="Proteomes" id="UP001145021">
    <property type="component" value="Unassembled WGS sequence"/>
</dbReference>
<evidence type="ECO:0000256" key="5">
    <source>
        <dbReference type="SAM" id="MobiDB-lite"/>
    </source>
</evidence>